<dbReference type="EMBL" id="JAGSOH010000016">
    <property type="protein sequence ID" value="MBR7826357.1"/>
    <property type="molecule type" value="Genomic_DNA"/>
</dbReference>
<feature type="transmembrane region" description="Helical" evidence="1">
    <location>
        <begin position="99"/>
        <end position="117"/>
    </location>
</feature>
<accession>A0A941E9K9</accession>
<gene>
    <name evidence="2" type="ORF">KDK95_08595</name>
</gene>
<evidence type="ECO:0000313" key="3">
    <source>
        <dbReference type="Proteomes" id="UP000676325"/>
    </source>
</evidence>
<keyword evidence="3" id="KW-1185">Reference proteome</keyword>
<evidence type="ECO:0008006" key="4">
    <source>
        <dbReference type="Google" id="ProtNLM"/>
    </source>
</evidence>
<keyword evidence="1" id="KW-1133">Transmembrane helix</keyword>
<protein>
    <recommendedName>
        <fullName evidence="4">Integral membrane protein</fullName>
    </recommendedName>
</protein>
<sequence>MDAPKENGHRRPGLFEEVHTAYREDLGPAERSALMSWSGFAATFAAVRGITYSIRSGKGPFHNVSAGSTHLHHYLWGIAMLGGVGAVAVHGTDESRHHPAVALSYGTGLALIVDEFALLLDLKDVYWAKEGRVSVDIGVGIVAAGGTVFAALPIIQRLGRNRGKSWHRSRLRRAKH</sequence>
<keyword evidence="1" id="KW-0472">Membrane</keyword>
<dbReference type="AlphaFoldDB" id="A0A941E9K9"/>
<feature type="transmembrane region" description="Helical" evidence="1">
    <location>
        <begin position="137"/>
        <end position="155"/>
    </location>
</feature>
<organism evidence="2 3">
    <name type="scientific">Actinospica acidithermotolerans</name>
    <dbReference type="NCBI Taxonomy" id="2828514"/>
    <lineage>
        <taxon>Bacteria</taxon>
        <taxon>Bacillati</taxon>
        <taxon>Actinomycetota</taxon>
        <taxon>Actinomycetes</taxon>
        <taxon>Catenulisporales</taxon>
        <taxon>Actinospicaceae</taxon>
        <taxon>Actinospica</taxon>
    </lineage>
</organism>
<name>A0A941E9K9_9ACTN</name>
<dbReference type="RefSeq" id="WP_212517506.1">
    <property type="nucleotide sequence ID" value="NZ_JAGSOH010000016.1"/>
</dbReference>
<dbReference type="Proteomes" id="UP000676325">
    <property type="component" value="Unassembled WGS sequence"/>
</dbReference>
<feature type="transmembrane region" description="Helical" evidence="1">
    <location>
        <begin position="33"/>
        <end position="54"/>
    </location>
</feature>
<proteinExistence type="predicted"/>
<evidence type="ECO:0000256" key="1">
    <source>
        <dbReference type="SAM" id="Phobius"/>
    </source>
</evidence>
<comment type="caution">
    <text evidence="2">The sequence shown here is derived from an EMBL/GenBank/DDBJ whole genome shotgun (WGS) entry which is preliminary data.</text>
</comment>
<keyword evidence="1" id="KW-0812">Transmembrane</keyword>
<reference evidence="2" key="1">
    <citation type="submission" date="2021-04" db="EMBL/GenBank/DDBJ databases">
        <title>Genome based classification of Actinospica acidithermotolerans sp. nov., an actinobacterium isolated from an Indonesian hot spring.</title>
        <authorList>
            <person name="Kusuma A.B."/>
            <person name="Putra K.E."/>
            <person name="Nafisah S."/>
            <person name="Loh J."/>
            <person name="Nouioui I."/>
            <person name="Goodfellow M."/>
        </authorList>
    </citation>
    <scope>NUCLEOTIDE SEQUENCE</scope>
    <source>
        <strain evidence="2">MGRD01-02</strain>
    </source>
</reference>
<feature type="transmembrane region" description="Helical" evidence="1">
    <location>
        <begin position="74"/>
        <end position="92"/>
    </location>
</feature>
<evidence type="ECO:0000313" key="2">
    <source>
        <dbReference type="EMBL" id="MBR7826357.1"/>
    </source>
</evidence>